<name>A0A5M6CCC1_9FLAO</name>
<organism evidence="1 2">
    <name type="scientific">Paenimyroides baculatum</name>
    <dbReference type="NCBI Taxonomy" id="2608000"/>
    <lineage>
        <taxon>Bacteria</taxon>
        <taxon>Pseudomonadati</taxon>
        <taxon>Bacteroidota</taxon>
        <taxon>Flavobacteriia</taxon>
        <taxon>Flavobacteriales</taxon>
        <taxon>Flavobacteriaceae</taxon>
        <taxon>Paenimyroides</taxon>
    </lineage>
</organism>
<dbReference type="Proteomes" id="UP000325141">
    <property type="component" value="Unassembled WGS sequence"/>
</dbReference>
<gene>
    <name evidence="1" type="ORF">F0460_13190</name>
</gene>
<reference evidence="1 2" key="1">
    <citation type="submission" date="2019-09" db="EMBL/GenBank/DDBJ databases">
        <title>Genome sequence and assembly of Flavobacterium sp.</title>
        <authorList>
            <person name="Chhetri G."/>
        </authorList>
    </citation>
    <scope>NUCLEOTIDE SEQUENCE [LARGE SCALE GENOMIC DNA]</scope>
    <source>
        <strain evidence="1 2">SNL9</strain>
    </source>
</reference>
<comment type="caution">
    <text evidence="1">The sequence shown here is derived from an EMBL/GenBank/DDBJ whole genome shotgun (WGS) entry which is preliminary data.</text>
</comment>
<protein>
    <submittedName>
        <fullName evidence="1">Uncharacterized protein</fullName>
    </submittedName>
</protein>
<dbReference type="EMBL" id="VWSG01000011">
    <property type="protein sequence ID" value="KAA5532794.1"/>
    <property type="molecule type" value="Genomic_DNA"/>
</dbReference>
<dbReference type="RefSeq" id="WP_150014005.1">
    <property type="nucleotide sequence ID" value="NZ_VWSG01000011.1"/>
</dbReference>
<proteinExistence type="predicted"/>
<dbReference type="AlphaFoldDB" id="A0A5M6CCC1"/>
<accession>A0A5M6CCC1</accession>
<evidence type="ECO:0000313" key="1">
    <source>
        <dbReference type="EMBL" id="KAA5532794.1"/>
    </source>
</evidence>
<keyword evidence="2" id="KW-1185">Reference proteome</keyword>
<sequence>MEEIYKEEQLAGIAKIEFYLLTEVSNWPIQLTDKNSGQLVFAANTKSIIATVDEESFGDDSKIKESNSGELYENALKYNILTRAEELETLLDMYKNKPGIAIVSYYSGFKKLFGTNEEPLFMKFTPKNGSVITDKAFVTVEIQGTTRKRPVYYSL</sequence>
<evidence type="ECO:0000313" key="2">
    <source>
        <dbReference type="Proteomes" id="UP000325141"/>
    </source>
</evidence>